<keyword evidence="3" id="KW-1185">Reference proteome</keyword>
<feature type="compositionally biased region" description="Polar residues" evidence="1">
    <location>
        <begin position="102"/>
        <end position="135"/>
    </location>
</feature>
<reference evidence="2 3" key="1">
    <citation type="journal article" date="2017" name="Gigascience">
        <title>Genome sequence of the small brown planthopper, Laodelphax striatellus.</title>
        <authorList>
            <person name="Zhu J."/>
            <person name="Jiang F."/>
            <person name="Wang X."/>
            <person name="Yang P."/>
            <person name="Bao Y."/>
            <person name="Zhao W."/>
            <person name="Wang W."/>
            <person name="Lu H."/>
            <person name="Wang Q."/>
            <person name="Cui N."/>
            <person name="Li J."/>
            <person name="Chen X."/>
            <person name="Luo L."/>
            <person name="Yu J."/>
            <person name="Kang L."/>
            <person name="Cui F."/>
        </authorList>
    </citation>
    <scope>NUCLEOTIDE SEQUENCE [LARGE SCALE GENOMIC DNA]</scope>
    <source>
        <strain evidence="2">Lst14</strain>
    </source>
</reference>
<sequence>MEDQEEKQTVNAVASGNKSRPGTFGLASKLNSQPKDDFMNKDEEDEGQKKTTSKSTLEKLLLEEEKRQQTLARESTGSVIYDYDEPVTIPYSVEVHESESVRSTGPESISQNDVSDSQNTEDSQVQENTIENTGDITEGVPEQISDEGNQFSYTSESYTLEVSNEEVEYEEQGDQSEAISSSTDDEKLFTNSKLSETRNSLEILQISQANSESTANEDQESSECLDDAQDNVPKKKVGNFLRKLFGGGKKKTSE</sequence>
<evidence type="ECO:0000313" key="2">
    <source>
        <dbReference type="EMBL" id="RZF36078.1"/>
    </source>
</evidence>
<feature type="compositionally biased region" description="Acidic residues" evidence="1">
    <location>
        <begin position="215"/>
        <end position="229"/>
    </location>
</feature>
<feature type="compositionally biased region" description="Polar residues" evidence="1">
    <location>
        <begin position="9"/>
        <end position="20"/>
    </location>
</feature>
<feature type="compositionally biased region" description="Polar residues" evidence="1">
    <location>
        <begin position="189"/>
        <end position="214"/>
    </location>
</feature>
<proteinExistence type="predicted"/>
<feature type="compositionally biased region" description="Acidic residues" evidence="1">
    <location>
        <begin position="163"/>
        <end position="174"/>
    </location>
</feature>
<feature type="compositionally biased region" description="Basic and acidic residues" evidence="1">
    <location>
        <begin position="56"/>
        <end position="68"/>
    </location>
</feature>
<feature type="region of interest" description="Disordered" evidence="1">
    <location>
        <begin position="1"/>
        <end position="77"/>
    </location>
</feature>
<dbReference type="AlphaFoldDB" id="A0A482WRJ9"/>
<feature type="region of interest" description="Disordered" evidence="1">
    <location>
        <begin position="91"/>
        <end position="232"/>
    </location>
</feature>
<dbReference type="Proteomes" id="UP000291343">
    <property type="component" value="Unassembled WGS sequence"/>
</dbReference>
<dbReference type="OrthoDB" id="6640471at2759"/>
<evidence type="ECO:0000256" key="1">
    <source>
        <dbReference type="SAM" id="MobiDB-lite"/>
    </source>
</evidence>
<dbReference type="EMBL" id="QKKF02027168">
    <property type="protein sequence ID" value="RZF36078.1"/>
    <property type="molecule type" value="Genomic_DNA"/>
</dbReference>
<gene>
    <name evidence="2" type="ORF">LSTR_LSTR005894</name>
</gene>
<feature type="compositionally biased region" description="Polar residues" evidence="1">
    <location>
        <begin position="146"/>
        <end position="160"/>
    </location>
</feature>
<dbReference type="InParanoid" id="A0A482WRJ9"/>
<comment type="caution">
    <text evidence="2">The sequence shown here is derived from an EMBL/GenBank/DDBJ whole genome shotgun (WGS) entry which is preliminary data.</text>
</comment>
<protein>
    <submittedName>
        <fullName evidence="2">Uncharacterized protein</fullName>
    </submittedName>
</protein>
<evidence type="ECO:0000313" key="3">
    <source>
        <dbReference type="Proteomes" id="UP000291343"/>
    </source>
</evidence>
<accession>A0A482WRJ9</accession>
<name>A0A482WRJ9_LAOST</name>
<organism evidence="2 3">
    <name type="scientific">Laodelphax striatellus</name>
    <name type="common">Small brown planthopper</name>
    <name type="synonym">Delphax striatella</name>
    <dbReference type="NCBI Taxonomy" id="195883"/>
    <lineage>
        <taxon>Eukaryota</taxon>
        <taxon>Metazoa</taxon>
        <taxon>Ecdysozoa</taxon>
        <taxon>Arthropoda</taxon>
        <taxon>Hexapoda</taxon>
        <taxon>Insecta</taxon>
        <taxon>Pterygota</taxon>
        <taxon>Neoptera</taxon>
        <taxon>Paraneoptera</taxon>
        <taxon>Hemiptera</taxon>
        <taxon>Auchenorrhyncha</taxon>
        <taxon>Fulgoroidea</taxon>
        <taxon>Delphacidae</taxon>
        <taxon>Criomorphinae</taxon>
        <taxon>Laodelphax</taxon>
    </lineage>
</organism>